<dbReference type="Proteomes" id="UP000037460">
    <property type="component" value="Unassembled WGS sequence"/>
</dbReference>
<sequence length="428" mass="48295">MYGVVPACACMCPVRRRANNLLDTDEVATDSLECDWKWALENKIDQFIAKADGRGKTDPTGEAGTEAVARVKETLREHYAMILGIYDYYASLNADGDVFTIGMNEFNAFLNECELPIPGSLDCNKQHLEQLFVAIDSGQKAKEKFNSKHALSRQEFLQFLVRAAVSRYCKPRKKGEEPIHTDVSAALRELLLNQMKPNVDPAALQNSNEFRQKFLYVQETDALLAQHESTLQALYDVYSDEQHATSDLTSISGMLGITQWLNMCDHLQLVDEEFTIREMTSCFMWARMRVADETNIVERRKMCNLKFVDFLEALCRMATMKTMPTDDEVEAAGCADGGEMLLKMVPSERRNFVVQRPQNWDSEPRQPIWRCLFHLISLITRSVEGVVTVKVKGVDPTVKADLRLTRAEVKTFKKLGGLAGAEQSSPGP</sequence>
<evidence type="ECO:0000313" key="1">
    <source>
        <dbReference type="EMBL" id="KOO27749.1"/>
    </source>
</evidence>
<dbReference type="OrthoDB" id="120976at2759"/>
<evidence type="ECO:0000313" key="2">
    <source>
        <dbReference type="Proteomes" id="UP000037460"/>
    </source>
</evidence>
<dbReference type="EMBL" id="JWZX01002672">
    <property type="protein sequence ID" value="KOO27749.1"/>
    <property type="molecule type" value="Genomic_DNA"/>
</dbReference>
<gene>
    <name evidence="1" type="ORF">Ctob_007367</name>
</gene>
<accession>A0A0M0JMD0</accession>
<reference evidence="2" key="1">
    <citation type="journal article" date="2015" name="PLoS Genet.">
        <title>Genome Sequence and Transcriptome Analyses of Chrysochromulina tobin: Metabolic Tools for Enhanced Algal Fitness in the Prominent Order Prymnesiales (Haptophyceae).</title>
        <authorList>
            <person name="Hovde B.T."/>
            <person name="Deodato C.R."/>
            <person name="Hunsperger H.M."/>
            <person name="Ryken S.A."/>
            <person name="Yost W."/>
            <person name="Jha R.K."/>
            <person name="Patterson J."/>
            <person name="Monnat R.J. Jr."/>
            <person name="Barlow S.B."/>
            <person name="Starkenburg S.R."/>
            <person name="Cattolico R.A."/>
        </authorList>
    </citation>
    <scope>NUCLEOTIDE SEQUENCE</scope>
    <source>
        <strain evidence="2">CCMP291</strain>
    </source>
</reference>
<comment type="caution">
    <text evidence="1">The sequence shown here is derived from an EMBL/GenBank/DDBJ whole genome shotgun (WGS) entry which is preliminary data.</text>
</comment>
<organism evidence="1 2">
    <name type="scientific">Chrysochromulina tobinii</name>
    <dbReference type="NCBI Taxonomy" id="1460289"/>
    <lineage>
        <taxon>Eukaryota</taxon>
        <taxon>Haptista</taxon>
        <taxon>Haptophyta</taxon>
        <taxon>Prymnesiophyceae</taxon>
        <taxon>Prymnesiales</taxon>
        <taxon>Chrysochromulinaceae</taxon>
        <taxon>Chrysochromulina</taxon>
    </lineage>
</organism>
<proteinExistence type="predicted"/>
<protein>
    <submittedName>
        <fullName evidence="1">Leucine rich repeat family protein</fullName>
    </submittedName>
</protein>
<name>A0A0M0JMD0_9EUKA</name>
<keyword evidence="2" id="KW-1185">Reference proteome</keyword>
<dbReference type="AlphaFoldDB" id="A0A0M0JMD0"/>